<dbReference type="Proteomes" id="UP001432017">
    <property type="component" value="Unassembled WGS sequence"/>
</dbReference>
<dbReference type="EMBL" id="JBAJJM010000004">
    <property type="protein sequence ID" value="MEG9475197.1"/>
    <property type="molecule type" value="Genomic_DNA"/>
</dbReference>
<keyword evidence="2" id="KW-1185">Reference proteome</keyword>
<accession>A0ABU7ZDA2</accession>
<proteinExistence type="predicted"/>
<evidence type="ECO:0000313" key="1">
    <source>
        <dbReference type="EMBL" id="MEG9475197.1"/>
    </source>
</evidence>
<gene>
    <name evidence="1" type="ORF">V6W77_02785</name>
</gene>
<name>A0ABU7ZDA2_9PAST</name>
<protein>
    <recommendedName>
        <fullName evidence="3">Phage protein</fullName>
    </recommendedName>
</protein>
<reference evidence="1" key="1">
    <citation type="submission" date="2023-12" db="EMBL/GenBank/DDBJ databases">
        <title>Mannheima indologenes sp. nov. proposed for Clade V organisms of Mannheimia.</title>
        <authorList>
            <person name="Christensen H."/>
        </authorList>
    </citation>
    <scope>NUCLEOTIDE SEQUENCE</scope>
    <source>
        <strain evidence="1">M14.4</strain>
    </source>
</reference>
<evidence type="ECO:0008006" key="3">
    <source>
        <dbReference type="Google" id="ProtNLM"/>
    </source>
</evidence>
<sequence>MVYLIEYTYTEQHADRSFHFVKAENTEKAILQAKEYITDLLHYRFGDQTEFELVKIEEIKEA</sequence>
<organism evidence="1 2">
    <name type="scientific">Mannheimia indoligenes</name>
    <dbReference type="NCBI Taxonomy" id="3103145"/>
    <lineage>
        <taxon>Bacteria</taxon>
        <taxon>Pseudomonadati</taxon>
        <taxon>Pseudomonadota</taxon>
        <taxon>Gammaproteobacteria</taxon>
        <taxon>Pasteurellales</taxon>
        <taxon>Pasteurellaceae</taxon>
        <taxon>Mannheimia</taxon>
    </lineage>
</organism>
<comment type="caution">
    <text evidence="1">The sequence shown here is derived from an EMBL/GenBank/DDBJ whole genome shotgun (WGS) entry which is preliminary data.</text>
</comment>
<dbReference type="RefSeq" id="WP_334253723.1">
    <property type="nucleotide sequence ID" value="NZ_JBAJJM010000004.1"/>
</dbReference>
<evidence type="ECO:0000313" key="2">
    <source>
        <dbReference type="Proteomes" id="UP001432017"/>
    </source>
</evidence>